<dbReference type="InterPro" id="IPR044605">
    <property type="entry name" value="At1g26460-like"/>
</dbReference>
<dbReference type="InterPro" id="IPR002885">
    <property type="entry name" value="PPR_rpt"/>
</dbReference>
<proteinExistence type="predicted"/>
<reference evidence="4 5" key="1">
    <citation type="journal article" date="2018" name="PLoS Genet.">
        <title>Population sequencing reveals clonal diversity and ancestral inbreeding in the grapevine cultivar Chardonnay.</title>
        <authorList>
            <person name="Roach M.J."/>
            <person name="Johnson D.L."/>
            <person name="Bohlmann J."/>
            <person name="van Vuuren H.J."/>
            <person name="Jones S.J."/>
            <person name="Pretorius I.S."/>
            <person name="Schmidt S.A."/>
            <person name="Borneman A.R."/>
        </authorList>
    </citation>
    <scope>NUCLEOTIDE SEQUENCE [LARGE SCALE GENOMIC DNA]</scope>
    <source>
        <strain evidence="5">cv. Chardonnay</strain>
        <tissue evidence="4">Leaf</tissue>
    </source>
</reference>
<accession>A0A438E323</accession>
<dbReference type="Pfam" id="PF13041">
    <property type="entry name" value="PPR_2"/>
    <property type="match status" value="1"/>
</dbReference>
<organism evidence="4 5">
    <name type="scientific">Vitis vinifera</name>
    <name type="common">Grape</name>
    <dbReference type="NCBI Taxonomy" id="29760"/>
    <lineage>
        <taxon>Eukaryota</taxon>
        <taxon>Viridiplantae</taxon>
        <taxon>Streptophyta</taxon>
        <taxon>Embryophyta</taxon>
        <taxon>Tracheophyta</taxon>
        <taxon>Spermatophyta</taxon>
        <taxon>Magnoliopsida</taxon>
        <taxon>eudicotyledons</taxon>
        <taxon>Gunneridae</taxon>
        <taxon>Pentapetalae</taxon>
        <taxon>rosids</taxon>
        <taxon>Vitales</taxon>
        <taxon>Vitaceae</taxon>
        <taxon>Viteae</taxon>
        <taxon>Vitis</taxon>
    </lineage>
</organism>
<evidence type="ECO:0000256" key="2">
    <source>
        <dbReference type="PROSITE-ProRule" id="PRU00708"/>
    </source>
</evidence>
<dbReference type="NCBIfam" id="TIGR00756">
    <property type="entry name" value="PPR"/>
    <property type="match status" value="1"/>
</dbReference>
<dbReference type="EMBL" id="QGNW01001414">
    <property type="protein sequence ID" value="RVW42125.1"/>
    <property type="molecule type" value="Genomic_DNA"/>
</dbReference>
<gene>
    <name evidence="4" type="primary">VvCHDh000061_6</name>
    <name evidence="4" type="ORF">CK203_085787</name>
</gene>
<dbReference type="PANTHER" id="PTHR47205:SF1">
    <property type="entry name" value="OS07G0599000 PROTEIN"/>
    <property type="match status" value="1"/>
</dbReference>
<evidence type="ECO:0000256" key="3">
    <source>
        <dbReference type="SAM" id="SignalP"/>
    </source>
</evidence>
<evidence type="ECO:0000313" key="5">
    <source>
        <dbReference type="Proteomes" id="UP000288805"/>
    </source>
</evidence>
<feature type="signal peptide" evidence="3">
    <location>
        <begin position="1"/>
        <end position="18"/>
    </location>
</feature>
<dbReference type="Gene3D" id="1.25.40.10">
    <property type="entry name" value="Tetratricopeptide repeat domain"/>
    <property type="match status" value="1"/>
</dbReference>
<keyword evidence="3" id="KW-0732">Signal</keyword>
<dbReference type="PROSITE" id="PS51375">
    <property type="entry name" value="PPR"/>
    <property type="match status" value="2"/>
</dbReference>
<sequence length="197" mass="22412">MIETFICVLVLSVMAVEGQNEVYFQLENLSRADPPYKSVAALNCVILGCANIWDLDRAYQTFEAIGSSFGLTPDIHSYNALMYAFGKLKKTFEASRVFEHLTSLGIKPNAMSFSLLVDAHLINRDQKAALSVIEEMINAGFAPSKEILKKVRRRCIREMDYESNDQVESLARKFKIRMGTENRRDMLFNLAYNTEYA</sequence>
<feature type="chain" id="PRO_5019051047" evidence="3">
    <location>
        <begin position="19"/>
        <end position="197"/>
    </location>
</feature>
<protein>
    <submittedName>
        <fullName evidence="4">Pentatricopeptide repeat-containing protein, mitochondrial</fullName>
    </submittedName>
</protein>
<evidence type="ECO:0000256" key="1">
    <source>
        <dbReference type="ARBA" id="ARBA00022737"/>
    </source>
</evidence>
<keyword evidence="1" id="KW-0677">Repeat</keyword>
<dbReference type="InterPro" id="IPR011990">
    <property type="entry name" value="TPR-like_helical_dom_sf"/>
</dbReference>
<dbReference type="Proteomes" id="UP000288805">
    <property type="component" value="Unassembled WGS sequence"/>
</dbReference>
<comment type="caution">
    <text evidence="4">The sequence shown here is derived from an EMBL/GenBank/DDBJ whole genome shotgun (WGS) entry which is preliminary data.</text>
</comment>
<name>A0A438E323_VITVI</name>
<evidence type="ECO:0000313" key="4">
    <source>
        <dbReference type="EMBL" id="RVW42125.1"/>
    </source>
</evidence>
<feature type="repeat" description="PPR" evidence="2">
    <location>
        <begin position="74"/>
        <end position="108"/>
    </location>
</feature>
<dbReference type="AlphaFoldDB" id="A0A438E323"/>
<feature type="repeat" description="PPR" evidence="2">
    <location>
        <begin position="109"/>
        <end position="143"/>
    </location>
</feature>
<dbReference type="PANTHER" id="PTHR47205">
    <property type="entry name" value="OS07G0599000 PROTEIN"/>
    <property type="match status" value="1"/>
</dbReference>